<name>A0A5S9NR93_9HYPH</name>
<protein>
    <submittedName>
        <fullName evidence="1">Uncharacterized protein</fullName>
    </submittedName>
</protein>
<accession>A0A5S9NR93</accession>
<dbReference type="AlphaFoldDB" id="A0A5S9NR93"/>
<dbReference type="Proteomes" id="UP000433050">
    <property type="component" value="Unassembled WGS sequence"/>
</dbReference>
<dbReference type="RefSeq" id="WP_159598458.1">
    <property type="nucleotide sequence ID" value="NZ_CACSAS010000001.1"/>
</dbReference>
<organism evidence="1 2">
    <name type="scientific">Starkeya nomas</name>
    <dbReference type="NCBI Taxonomy" id="2666134"/>
    <lineage>
        <taxon>Bacteria</taxon>
        <taxon>Pseudomonadati</taxon>
        <taxon>Pseudomonadota</taxon>
        <taxon>Alphaproteobacteria</taxon>
        <taxon>Hyphomicrobiales</taxon>
        <taxon>Xanthobacteraceae</taxon>
        <taxon>Starkeya</taxon>
    </lineage>
</organism>
<sequence>MNTANLQMEGTLLALAAICEALKAKGLLTGDEITAALKSAEKGASTRGACMSGANVEAIRFPIRFLRLAMERDGQSLDYAAIAAGVGRTRERAPL</sequence>
<evidence type="ECO:0000313" key="2">
    <source>
        <dbReference type="Proteomes" id="UP000433050"/>
    </source>
</evidence>
<dbReference type="EMBL" id="CACSAS010000001">
    <property type="protein sequence ID" value="CAA0093051.1"/>
    <property type="molecule type" value="Genomic_DNA"/>
</dbReference>
<reference evidence="1 2" key="1">
    <citation type="submission" date="2019-12" db="EMBL/GenBank/DDBJ databases">
        <authorList>
            <person name="Reyes-Prieto M."/>
        </authorList>
    </citation>
    <scope>NUCLEOTIDE SEQUENCE [LARGE SCALE GENOMIC DNA]</scope>
    <source>
        <strain evidence="1">HF14-78462</strain>
    </source>
</reference>
<gene>
    <name evidence="1" type="ORF">STARVERO_01563</name>
</gene>
<proteinExistence type="predicted"/>
<keyword evidence="2" id="KW-1185">Reference proteome</keyword>
<evidence type="ECO:0000313" key="1">
    <source>
        <dbReference type="EMBL" id="CAA0093051.1"/>
    </source>
</evidence>